<keyword evidence="9" id="KW-1185">Reference proteome</keyword>
<dbReference type="GO" id="GO:1901136">
    <property type="term" value="P:carbohydrate derivative catabolic process"/>
    <property type="evidence" value="ECO:0007669"/>
    <property type="project" value="UniProtKB-ARBA"/>
</dbReference>
<dbReference type="Gene3D" id="3.20.20.80">
    <property type="entry name" value="Glycosidases"/>
    <property type="match status" value="1"/>
</dbReference>
<dbReference type="SUPFAM" id="SSF51445">
    <property type="entry name" value="(Trans)glycosidases"/>
    <property type="match status" value="1"/>
</dbReference>
<dbReference type="InterPro" id="IPR017853">
    <property type="entry name" value="GH"/>
</dbReference>
<reference evidence="8 9" key="1">
    <citation type="journal article" date="2009" name="Int. J. Syst. Evol. Microbiol.">
        <title>Nocardioides caeni sp. nov., isolated from wastewater.</title>
        <authorList>
            <person name="Yoon J.H."/>
            <person name="Kang S.J."/>
            <person name="Park S."/>
            <person name="Kim W."/>
            <person name="Oh T.K."/>
        </authorList>
    </citation>
    <scope>NUCLEOTIDE SEQUENCE [LARGE SCALE GENOMIC DNA]</scope>
    <source>
        <strain evidence="8 9">DSM 23134</strain>
    </source>
</reference>
<keyword evidence="3 4" id="KW-0326">Glycosidase</keyword>
<dbReference type="InterPro" id="IPR001547">
    <property type="entry name" value="Glyco_hydro_5"/>
</dbReference>
<dbReference type="EMBL" id="STGW01000001">
    <property type="protein sequence ID" value="THV18214.1"/>
    <property type="molecule type" value="Genomic_DNA"/>
</dbReference>
<organism evidence="8 9">
    <name type="scientific">Nocardioides caeni</name>
    <dbReference type="NCBI Taxonomy" id="574700"/>
    <lineage>
        <taxon>Bacteria</taxon>
        <taxon>Bacillati</taxon>
        <taxon>Actinomycetota</taxon>
        <taxon>Actinomycetes</taxon>
        <taxon>Propionibacteriales</taxon>
        <taxon>Nocardioidaceae</taxon>
        <taxon>Nocardioides</taxon>
    </lineage>
</organism>
<evidence type="ECO:0000256" key="2">
    <source>
        <dbReference type="ARBA" id="ARBA00022801"/>
    </source>
</evidence>
<dbReference type="AlphaFoldDB" id="A0A4S8NSC8"/>
<keyword evidence="5" id="KW-0732">Signal</keyword>
<feature type="domain" description="Glycoside hydrolase family 5" evidence="6">
    <location>
        <begin position="62"/>
        <end position="388"/>
    </location>
</feature>
<evidence type="ECO:0000313" key="8">
    <source>
        <dbReference type="EMBL" id="THV18214.1"/>
    </source>
</evidence>
<dbReference type="Proteomes" id="UP000307087">
    <property type="component" value="Unassembled WGS sequence"/>
</dbReference>
<dbReference type="InterPro" id="IPR013780">
    <property type="entry name" value="Glyco_hydro_b"/>
</dbReference>
<evidence type="ECO:0000259" key="6">
    <source>
        <dbReference type="Pfam" id="PF00150"/>
    </source>
</evidence>
<dbReference type="PROSITE" id="PS51318">
    <property type="entry name" value="TAT"/>
    <property type="match status" value="1"/>
</dbReference>
<feature type="domain" description="Glycoside hydrolase family 5 C-terminal" evidence="7">
    <location>
        <begin position="422"/>
        <end position="501"/>
    </location>
</feature>
<name>A0A4S8NSC8_9ACTN</name>
<dbReference type="GO" id="GO:0016042">
    <property type="term" value="P:lipid catabolic process"/>
    <property type="evidence" value="ECO:0007669"/>
    <property type="project" value="UniProtKB-ARBA"/>
</dbReference>
<dbReference type="InterPro" id="IPR052066">
    <property type="entry name" value="Glycosphingolipid_Hydrolases"/>
</dbReference>
<dbReference type="InterPro" id="IPR006311">
    <property type="entry name" value="TAT_signal"/>
</dbReference>
<comment type="caution">
    <text evidence="8">The sequence shown here is derived from an EMBL/GenBank/DDBJ whole genome shotgun (WGS) entry which is preliminary data.</text>
</comment>
<evidence type="ECO:0000259" key="7">
    <source>
        <dbReference type="Pfam" id="PF18564"/>
    </source>
</evidence>
<accession>A0A4S8NSC8</accession>
<evidence type="ECO:0000256" key="5">
    <source>
        <dbReference type="SAM" id="SignalP"/>
    </source>
</evidence>
<dbReference type="PANTHER" id="PTHR31308">
    <property type="match status" value="1"/>
</dbReference>
<dbReference type="GO" id="GO:0000272">
    <property type="term" value="P:polysaccharide catabolic process"/>
    <property type="evidence" value="ECO:0007669"/>
    <property type="project" value="InterPro"/>
</dbReference>
<evidence type="ECO:0000256" key="4">
    <source>
        <dbReference type="RuleBase" id="RU361153"/>
    </source>
</evidence>
<sequence>MPHVLPATGSSSARRLLLLVLALLLAALGLTSAPTARADEPGPAAAASDVPQLRRDGRWLVDEQGRVVIVHGFNLVWKLDPYVPPDTAEGFTEADAEWLAEHGFNGVRLGTLWAGLTPEAPGVGDPAYRAGWQRVMDLLADRGIWMQLDMHQDQWHETYGGEGVPDWALRRPALLNLLPPINLPFPMGYWTPENSLVFDEFWANKHRGIDHWAQAWQVAAGWWKDQPYLMGYDLINEPWMGLEWLTCFLGGCQSSYARELQPAYEKVTRAIRQIDGDNLIWWEPQQLAAGRQVPTYLKAMAGEDQLGYSWHNYCQDVFLESQGLPFGNVENCWKFSQERTDTALAQAATMNAAPMMSEWGATDNLRAVEIDAAVADRNLMGWSHWAYKQWQDPTTADDAQGMFHDDTDFSSVKEGKLRLLVRTYPQATAGQPLALDFDAQSGAFTYRYRSNAIDAPTEIFVSPLHYPDGYDVEVTGGTWTPHGSHLWVRPASPGDEVTVRITAR</sequence>
<keyword evidence="2 4" id="KW-0378">Hydrolase</keyword>
<comment type="similarity">
    <text evidence="1 4">Belongs to the glycosyl hydrolase 5 (cellulase A) family.</text>
</comment>
<dbReference type="Pfam" id="PF18564">
    <property type="entry name" value="Glyco_hydro_5_C"/>
    <property type="match status" value="1"/>
</dbReference>
<dbReference type="Pfam" id="PF00150">
    <property type="entry name" value="Cellulase"/>
    <property type="match status" value="1"/>
</dbReference>
<proteinExistence type="inferred from homology"/>
<gene>
    <name evidence="8" type="ORF">E9934_00770</name>
</gene>
<dbReference type="GO" id="GO:0004553">
    <property type="term" value="F:hydrolase activity, hydrolyzing O-glycosyl compounds"/>
    <property type="evidence" value="ECO:0007669"/>
    <property type="project" value="InterPro"/>
</dbReference>
<protein>
    <submittedName>
        <fullName evidence="8">Glycoside hydrolase family 5 protein</fullName>
    </submittedName>
</protein>
<evidence type="ECO:0000313" key="9">
    <source>
        <dbReference type="Proteomes" id="UP000307087"/>
    </source>
</evidence>
<evidence type="ECO:0000256" key="1">
    <source>
        <dbReference type="ARBA" id="ARBA00005641"/>
    </source>
</evidence>
<dbReference type="Gene3D" id="2.60.40.1180">
    <property type="entry name" value="Golgi alpha-mannosidase II"/>
    <property type="match status" value="1"/>
</dbReference>
<dbReference type="PANTHER" id="PTHR31308:SF3">
    <property type="entry name" value="ENDOGLYCOCERAMIDASE"/>
    <property type="match status" value="1"/>
</dbReference>
<dbReference type="InterPro" id="IPR041036">
    <property type="entry name" value="GH5_C"/>
</dbReference>
<evidence type="ECO:0000256" key="3">
    <source>
        <dbReference type="ARBA" id="ARBA00023295"/>
    </source>
</evidence>
<feature type="signal peptide" evidence="5">
    <location>
        <begin position="1"/>
        <end position="38"/>
    </location>
</feature>
<feature type="chain" id="PRO_5020932630" evidence="5">
    <location>
        <begin position="39"/>
        <end position="504"/>
    </location>
</feature>